<sequence length="330" mass="37881">MGKMIDGKWSTEWYSADTKGHFIREDTVFDGQIRADGSTDFPVEAGRYHLYVSLACPWAHRTLIARALLGLEDVISVSVVHWLMADDGWEFLPGDDPDATEDFANGTRYLREVYAKSDPNYTGRVTVPVLWDKKTNTIVNNESRDILRMMSTQFSALATREFDLYPSDLSAEIDRITDAIYTPINNGVYRAGFASSQEAYDEAVTEVFEALDYWDEHLSKQRYLCGARLTEADICLFTTLVRFEPVYSTHFKCNIRRLSEYPNLWNYLLDIYQTPHVAETVNLRHIKHHYYCSHPTVNPTGIIARGFVIDYDAPHDRDRFELSASICPGR</sequence>
<dbReference type="CDD" id="cd03190">
    <property type="entry name" value="GST_C_Omega_like"/>
    <property type="match status" value="1"/>
</dbReference>
<dbReference type="InterPro" id="IPR036249">
    <property type="entry name" value="Thioredoxin-like_sf"/>
</dbReference>
<dbReference type="PROSITE" id="PS50405">
    <property type="entry name" value="GST_CTER"/>
    <property type="match status" value="1"/>
</dbReference>
<dbReference type="GO" id="GO:0004364">
    <property type="term" value="F:glutathione transferase activity"/>
    <property type="evidence" value="ECO:0007669"/>
    <property type="project" value="InterPro"/>
</dbReference>
<dbReference type="SUPFAM" id="SSF52833">
    <property type="entry name" value="Thioredoxin-like"/>
    <property type="match status" value="1"/>
</dbReference>
<dbReference type="Proteomes" id="UP000249799">
    <property type="component" value="Chromosome"/>
</dbReference>
<dbReference type="PANTHER" id="PTHR32419">
    <property type="entry name" value="GLUTATHIONYL-HYDROQUINONE REDUCTASE"/>
    <property type="match status" value="1"/>
</dbReference>
<evidence type="ECO:0000256" key="1">
    <source>
        <dbReference type="PIRSR" id="PIRSR015753-1"/>
    </source>
</evidence>
<evidence type="ECO:0000313" key="5">
    <source>
        <dbReference type="Proteomes" id="UP000249799"/>
    </source>
</evidence>
<keyword evidence="4" id="KW-0808">Transferase</keyword>
<dbReference type="InterPro" id="IPR047047">
    <property type="entry name" value="GST_Omega-like_C"/>
</dbReference>
<dbReference type="GO" id="GO:0005737">
    <property type="term" value="C:cytoplasm"/>
    <property type="evidence" value="ECO:0007669"/>
    <property type="project" value="TreeGrafter"/>
</dbReference>
<dbReference type="PANTHER" id="PTHR32419:SF6">
    <property type="entry name" value="GLUTATHIONE S-TRANSFERASE OMEGA-LIKE 1-RELATED"/>
    <property type="match status" value="1"/>
</dbReference>
<evidence type="ECO:0000256" key="2">
    <source>
        <dbReference type="PIRSR" id="PIRSR015753-2"/>
    </source>
</evidence>
<gene>
    <name evidence="4" type="ORF">DN745_05150</name>
</gene>
<dbReference type="KEGG" id="bsed:DN745_05150"/>
<dbReference type="EMBL" id="CP030032">
    <property type="protein sequence ID" value="AWV91360.1"/>
    <property type="molecule type" value="Genomic_DNA"/>
</dbReference>
<proteinExistence type="predicted"/>
<feature type="binding site" evidence="2">
    <location>
        <begin position="142"/>
        <end position="143"/>
    </location>
    <ligand>
        <name>glutathione</name>
        <dbReference type="ChEBI" id="CHEBI:57925"/>
    </ligand>
</feature>
<feature type="site" description="Lowers pKa of active site Cys" evidence="3">
    <location>
        <position position="290"/>
    </location>
</feature>
<dbReference type="SFLD" id="SFLDG01206">
    <property type="entry name" value="Xi.1"/>
    <property type="match status" value="1"/>
</dbReference>
<dbReference type="PIRSF" id="PIRSF015753">
    <property type="entry name" value="GST"/>
    <property type="match status" value="1"/>
</dbReference>
<dbReference type="InterPro" id="IPR040079">
    <property type="entry name" value="Glutathione_S-Trfase"/>
</dbReference>
<dbReference type="SFLD" id="SFLDG01148">
    <property type="entry name" value="Xi_(cytGST)"/>
    <property type="match status" value="1"/>
</dbReference>
<dbReference type="InterPro" id="IPR036282">
    <property type="entry name" value="Glutathione-S-Trfase_C_sf"/>
</dbReference>
<accession>A0A2Z4FQX9</accession>
<feature type="binding site" evidence="2">
    <location>
        <begin position="124"/>
        <end position="127"/>
    </location>
    <ligand>
        <name>glutathione</name>
        <dbReference type="ChEBI" id="CHEBI:57925"/>
    </ligand>
</feature>
<name>A0A2Z4FQX9_9DELT</name>
<protein>
    <submittedName>
        <fullName evidence="4">Glutathione S-transferase family protein</fullName>
    </submittedName>
</protein>
<dbReference type="OrthoDB" id="9769158at2"/>
<dbReference type="InterPro" id="IPR010987">
    <property type="entry name" value="Glutathione-S-Trfase_C-like"/>
</dbReference>
<reference evidence="4 5" key="1">
    <citation type="submission" date="2018-06" db="EMBL/GenBank/DDBJ databases">
        <title>Lujinxingia sediminis gen. nov. sp. nov., a new facultative anaerobic member of the class Deltaproteobacteria, and proposal of Lujinxingaceae fam. nov.</title>
        <authorList>
            <person name="Guo L.-Y."/>
            <person name="Li C.-M."/>
            <person name="Wang S."/>
            <person name="Du Z.-J."/>
        </authorList>
    </citation>
    <scope>NUCLEOTIDE SEQUENCE [LARGE SCALE GENOMIC DNA]</scope>
    <source>
        <strain evidence="4 5">FA350</strain>
    </source>
</reference>
<dbReference type="AlphaFoldDB" id="A0A2Z4FQX9"/>
<organism evidence="4 5">
    <name type="scientific">Bradymonas sediminis</name>
    <dbReference type="NCBI Taxonomy" id="1548548"/>
    <lineage>
        <taxon>Bacteria</taxon>
        <taxon>Deltaproteobacteria</taxon>
        <taxon>Bradymonadales</taxon>
        <taxon>Bradymonadaceae</taxon>
        <taxon>Bradymonas</taxon>
    </lineage>
</organism>
<dbReference type="RefSeq" id="WP_111337548.1">
    <property type="nucleotide sequence ID" value="NZ_CP030032.1"/>
</dbReference>
<dbReference type="Pfam" id="PF13410">
    <property type="entry name" value="GST_C_2"/>
    <property type="match status" value="1"/>
</dbReference>
<feature type="active site" description="Proton donor/acceptor" evidence="1">
    <location>
        <position position="189"/>
    </location>
</feature>
<feature type="site" description="Lowers pKa of active site Cys" evidence="3">
    <location>
        <position position="247"/>
    </location>
</feature>
<dbReference type="Gene3D" id="1.20.1050.10">
    <property type="match status" value="1"/>
</dbReference>
<feature type="binding site" evidence="2">
    <location>
        <position position="89"/>
    </location>
    <ligand>
        <name>glutathione</name>
        <dbReference type="ChEBI" id="CHEBI:57925"/>
    </ligand>
</feature>
<dbReference type="SUPFAM" id="SSF47616">
    <property type="entry name" value="GST C-terminal domain-like"/>
    <property type="match status" value="1"/>
</dbReference>
<evidence type="ECO:0000313" key="4">
    <source>
        <dbReference type="EMBL" id="AWV91360.1"/>
    </source>
</evidence>
<dbReference type="InterPro" id="IPR004045">
    <property type="entry name" value="Glutathione_S-Trfase_N"/>
</dbReference>
<feature type="active site" description="Nucleophile" evidence="1">
    <location>
        <position position="56"/>
    </location>
</feature>
<dbReference type="InterPro" id="IPR016639">
    <property type="entry name" value="GST_Omega/GSH"/>
</dbReference>
<keyword evidence="5" id="KW-1185">Reference proteome</keyword>
<dbReference type="SFLD" id="SFLDS00019">
    <property type="entry name" value="Glutathione_Transferase_(cytos"/>
    <property type="match status" value="1"/>
</dbReference>
<dbReference type="Pfam" id="PF13409">
    <property type="entry name" value="GST_N_2"/>
    <property type="match status" value="1"/>
</dbReference>
<dbReference type="Gene3D" id="3.40.30.10">
    <property type="entry name" value="Glutaredoxin"/>
    <property type="match status" value="1"/>
</dbReference>
<evidence type="ECO:0000256" key="3">
    <source>
        <dbReference type="PIRSR" id="PIRSR015753-3"/>
    </source>
</evidence>